<dbReference type="AlphaFoldDB" id="A0A9Q3HJ90"/>
<dbReference type="EMBL" id="AVOT02018984">
    <property type="protein sequence ID" value="MBW0506262.1"/>
    <property type="molecule type" value="Genomic_DNA"/>
</dbReference>
<evidence type="ECO:0000313" key="1">
    <source>
        <dbReference type="EMBL" id="MBW0506262.1"/>
    </source>
</evidence>
<reference evidence="1" key="1">
    <citation type="submission" date="2021-03" db="EMBL/GenBank/DDBJ databases">
        <title>Draft genome sequence of rust myrtle Austropuccinia psidii MF-1, a brazilian biotype.</title>
        <authorList>
            <person name="Quecine M.C."/>
            <person name="Pachon D.M.R."/>
            <person name="Bonatelli M.L."/>
            <person name="Correr F.H."/>
            <person name="Franceschini L.M."/>
            <person name="Leite T.F."/>
            <person name="Margarido G.R.A."/>
            <person name="Almeida C.A."/>
            <person name="Ferrarezi J.A."/>
            <person name="Labate C.A."/>
        </authorList>
    </citation>
    <scope>NUCLEOTIDE SEQUENCE</scope>
    <source>
        <strain evidence="1">MF-1</strain>
    </source>
</reference>
<keyword evidence="2" id="KW-1185">Reference proteome</keyword>
<sequence length="79" mass="8853">MPLTPPSRQPNPQCCLPSLNSCSALKRRLQCFPPSLPSPLLTLPHPCFLQSLCFPGTLKIFLQRWPQPSLPLTILTLPY</sequence>
<accession>A0A9Q3HJ90</accession>
<evidence type="ECO:0000313" key="2">
    <source>
        <dbReference type="Proteomes" id="UP000765509"/>
    </source>
</evidence>
<organism evidence="1 2">
    <name type="scientific">Austropuccinia psidii MF-1</name>
    <dbReference type="NCBI Taxonomy" id="1389203"/>
    <lineage>
        <taxon>Eukaryota</taxon>
        <taxon>Fungi</taxon>
        <taxon>Dikarya</taxon>
        <taxon>Basidiomycota</taxon>
        <taxon>Pucciniomycotina</taxon>
        <taxon>Pucciniomycetes</taxon>
        <taxon>Pucciniales</taxon>
        <taxon>Sphaerophragmiaceae</taxon>
        <taxon>Austropuccinia</taxon>
    </lineage>
</organism>
<protein>
    <submittedName>
        <fullName evidence="1">Uncharacterized protein</fullName>
    </submittedName>
</protein>
<gene>
    <name evidence="1" type="ORF">O181_045977</name>
</gene>
<name>A0A9Q3HJ90_9BASI</name>
<dbReference type="Proteomes" id="UP000765509">
    <property type="component" value="Unassembled WGS sequence"/>
</dbReference>
<proteinExistence type="predicted"/>
<comment type="caution">
    <text evidence="1">The sequence shown here is derived from an EMBL/GenBank/DDBJ whole genome shotgun (WGS) entry which is preliminary data.</text>
</comment>